<reference evidence="1" key="1">
    <citation type="submission" date="2022-12" db="EMBL/GenBank/DDBJ databases">
        <title>Genome Sequence of Lasiodiplodia mahajangana.</title>
        <authorList>
            <person name="Buettner E."/>
        </authorList>
    </citation>
    <scope>NUCLEOTIDE SEQUENCE</scope>
    <source>
        <strain evidence="1">VT137</strain>
    </source>
</reference>
<dbReference type="Proteomes" id="UP001153332">
    <property type="component" value="Unassembled WGS sequence"/>
</dbReference>
<keyword evidence="2" id="KW-1185">Reference proteome</keyword>
<dbReference type="EMBL" id="JAPUUL010001209">
    <property type="protein sequence ID" value="KAJ8128030.1"/>
    <property type="molecule type" value="Genomic_DNA"/>
</dbReference>
<comment type="caution">
    <text evidence="1">The sequence shown here is derived from an EMBL/GenBank/DDBJ whole genome shotgun (WGS) entry which is preliminary data.</text>
</comment>
<sequence length="291" mass="32588">MQSRLLVDVRDDDDDWTGVTSPAERRKRQNRLNQRAYRKRKHLQSCRLLAENTSNATGPNVQGEIRSSSPDPYSLSWIAELSWGSRHKILEFKEKIFLDYSLRLKAPSDLPTTVRLNVISALASNAVSLSIPFADLESDESVSPFNRQGPPPPGIPSPNLTTMENLRPTALQKAVVHHPWVDVFPIPGIRDNILRGLAGALFDEDELCGALFNLDNDDDALAPIVVWADPSQAESWELSPTFLKKWGFLIMGCPEVLDATNAWRRRRGQRGIDFICSGADDYNEVSTSNHL</sequence>
<organism evidence="1 2">
    <name type="scientific">Lasiodiplodia mahajangana</name>
    <dbReference type="NCBI Taxonomy" id="1108764"/>
    <lineage>
        <taxon>Eukaryota</taxon>
        <taxon>Fungi</taxon>
        <taxon>Dikarya</taxon>
        <taxon>Ascomycota</taxon>
        <taxon>Pezizomycotina</taxon>
        <taxon>Dothideomycetes</taxon>
        <taxon>Dothideomycetes incertae sedis</taxon>
        <taxon>Botryosphaeriales</taxon>
        <taxon>Botryosphaeriaceae</taxon>
        <taxon>Lasiodiplodia</taxon>
    </lineage>
</organism>
<gene>
    <name evidence="1" type="ORF">O1611_g5603</name>
</gene>
<name>A0ACC2JKI4_9PEZI</name>
<proteinExistence type="predicted"/>
<evidence type="ECO:0000313" key="2">
    <source>
        <dbReference type="Proteomes" id="UP001153332"/>
    </source>
</evidence>
<evidence type="ECO:0000313" key="1">
    <source>
        <dbReference type="EMBL" id="KAJ8128030.1"/>
    </source>
</evidence>
<accession>A0ACC2JKI4</accession>
<protein>
    <submittedName>
        <fullName evidence="1">Uncharacterized protein</fullName>
    </submittedName>
</protein>